<feature type="compositionally biased region" description="Basic and acidic residues" evidence="1">
    <location>
        <begin position="256"/>
        <end position="268"/>
    </location>
</feature>
<name>A0A7R9F709_9NEOP</name>
<feature type="compositionally biased region" description="Basic and acidic residues" evidence="1">
    <location>
        <begin position="170"/>
        <end position="184"/>
    </location>
</feature>
<feature type="region of interest" description="Disordered" evidence="1">
    <location>
        <begin position="170"/>
        <end position="207"/>
    </location>
</feature>
<feature type="region of interest" description="Disordered" evidence="1">
    <location>
        <begin position="607"/>
        <end position="639"/>
    </location>
</feature>
<dbReference type="AlphaFoldDB" id="A0A7R9F709"/>
<evidence type="ECO:0000256" key="1">
    <source>
        <dbReference type="SAM" id="MobiDB-lite"/>
    </source>
</evidence>
<feature type="compositionally biased region" description="Low complexity" evidence="1">
    <location>
        <begin position="772"/>
        <end position="783"/>
    </location>
</feature>
<gene>
    <name evidence="2" type="ORF">TBIB3V08_LOCUS9331</name>
</gene>
<accession>A0A7R9F709</accession>
<feature type="region of interest" description="Disordered" evidence="1">
    <location>
        <begin position="462"/>
        <end position="481"/>
    </location>
</feature>
<sequence length="855" mass="94351">MSSPGSNMASLNWGVSAIVSSAGSNMASLSWGVSVIVSPPGSNMASLSCGVSVIVSPPGSNMASLSWGVSVIVSFPGSNMASLSWGVSAIVSSPGSNMASLSWGVSAIMSSPGSNMASLSWGSNMTSWDDVVSAIQLSLLKVTREISHYIKLTSVQTIMKNVLGLLSEEKTETSSDFRENDTLSRRYKHTRPSHRRSSGKTPESNRATPLIVRYVSIPDVSEVFTKKTRERPSFFGKTKVSTPCIVSYVSIPNPPDRPKDRVPSHELSKGSATNHLTHHVLFKISPKTSILLNKPENKKISEENLQPVSESFVVIKNSVYKSVAGKQSRGIPYYASFVSLPKLSEENIQPVSESLMLIEASVYESVSRKRSRGIPYYASFTSLPKISVSADDLDKKKLDYVSLENISFLSSTSLPDEEILEKTISKDLKPRLTLSEPSLPNESMQKAVNNYDVKTEVIRQRTVDGSDTSTEPVEPRNEGWDTHPVLVNKISSSSTSLLEEEILEKTNSKDLRSHSTLSGPSMPNESIQKAVKNYDVKTEVIRQRIVDGSDTSTEPAEPRNEGWDTHPVFPSKISSSRHKIITEKDAKKIRRLIYGIHRDLSYFYHSDDSSTSSMVPAPDDTTERAAIPPGNTLKEGVGKVELDQNAKENLTIDESPEKLKSFPASMELTKEPSLSNVKLSEIPIVYHDAKKKYEMKQVFSKMEKEGCKTSFSESMPTSAIDIEPSQEPPLEAVQEFFEHILVDHAVKAERTSAAIERLLDKLEKEDVETESNESTASRTSTSEPSEESSLDVIDEFVKGDTIHPRVKEEHTNVATPRLIFELKKVPFETEQYSNKINHEASRKIVSESTGRFTTE</sequence>
<feature type="region of interest" description="Disordered" evidence="1">
    <location>
        <begin position="549"/>
        <end position="570"/>
    </location>
</feature>
<feature type="region of interest" description="Disordered" evidence="1">
    <location>
        <begin position="251"/>
        <end position="270"/>
    </location>
</feature>
<evidence type="ECO:0000313" key="2">
    <source>
        <dbReference type="EMBL" id="CAD7447014.1"/>
    </source>
</evidence>
<feature type="compositionally biased region" description="Basic residues" evidence="1">
    <location>
        <begin position="185"/>
        <end position="198"/>
    </location>
</feature>
<reference evidence="2" key="1">
    <citation type="submission" date="2020-11" db="EMBL/GenBank/DDBJ databases">
        <authorList>
            <person name="Tran Van P."/>
        </authorList>
    </citation>
    <scope>NUCLEOTIDE SEQUENCE</scope>
</reference>
<dbReference type="EMBL" id="OD568474">
    <property type="protein sequence ID" value="CAD7447014.1"/>
    <property type="molecule type" value="Genomic_DNA"/>
</dbReference>
<feature type="region of interest" description="Disordered" evidence="1">
    <location>
        <begin position="763"/>
        <end position="792"/>
    </location>
</feature>
<organism evidence="2">
    <name type="scientific">Timema bartmani</name>
    <dbReference type="NCBI Taxonomy" id="61472"/>
    <lineage>
        <taxon>Eukaryota</taxon>
        <taxon>Metazoa</taxon>
        <taxon>Ecdysozoa</taxon>
        <taxon>Arthropoda</taxon>
        <taxon>Hexapoda</taxon>
        <taxon>Insecta</taxon>
        <taxon>Pterygota</taxon>
        <taxon>Neoptera</taxon>
        <taxon>Polyneoptera</taxon>
        <taxon>Phasmatodea</taxon>
        <taxon>Timematodea</taxon>
        <taxon>Timematoidea</taxon>
        <taxon>Timematidae</taxon>
        <taxon>Timema</taxon>
    </lineage>
</organism>
<proteinExistence type="predicted"/>
<protein>
    <submittedName>
        <fullName evidence="2">Uncharacterized protein</fullName>
    </submittedName>
</protein>